<evidence type="ECO:0000313" key="3">
    <source>
        <dbReference type="Proteomes" id="UP000230551"/>
    </source>
</evidence>
<dbReference type="PANTHER" id="PTHR42685">
    <property type="entry name" value="GERANYLGERANYL DIPHOSPHATE REDUCTASE"/>
    <property type="match status" value="1"/>
</dbReference>
<dbReference type="InterPro" id="IPR011777">
    <property type="entry name" value="Geranylgeranyl_Rdtase_fam"/>
</dbReference>
<protein>
    <submittedName>
        <fullName evidence="2">Geranylgeranyl reductase</fullName>
    </submittedName>
</protein>
<dbReference type="NCBIfam" id="TIGR02032">
    <property type="entry name" value="GG-red-SF"/>
    <property type="match status" value="1"/>
</dbReference>
<evidence type="ECO:0000313" key="2">
    <source>
        <dbReference type="EMBL" id="PIB74531.1"/>
    </source>
</evidence>
<reference evidence="2 3" key="1">
    <citation type="journal article" date="2017" name="Infect. Genet. Evol.">
        <title>The new phylogeny of the genus Mycobacterium: The old and the news.</title>
        <authorList>
            <person name="Tortoli E."/>
            <person name="Fedrizzi T."/>
            <person name="Meehan C.J."/>
            <person name="Trovato A."/>
            <person name="Grottola A."/>
            <person name="Giacobazzi E."/>
            <person name="Serpini G.F."/>
            <person name="Tagliazucchi S."/>
            <person name="Fabio A."/>
            <person name="Bettua C."/>
            <person name="Bertorelli R."/>
            <person name="Frascaro F."/>
            <person name="De Sanctis V."/>
            <person name="Pecorari M."/>
            <person name="Jousson O."/>
            <person name="Segata N."/>
            <person name="Cirillo D.M."/>
        </authorList>
    </citation>
    <scope>NUCLEOTIDE SEQUENCE [LARGE SCALE GENOMIC DNA]</scope>
    <source>
        <strain evidence="2 3">CIP1034565</strain>
    </source>
</reference>
<sequence length="392" mass="42799">MTKRFDLAIVGAGPAGSAAAWQAAQMGANVVILDKAAFPRDKPCGDGLTARAVSYLQKMGLTEELKKFHRVNGVHVYSPSEWTLSFPHRPGMPDYGLVVRRPVLDTLLLHHAAARGVEVRESAEVVGPTQDATGRVTGVTIKGGETIAADAVIAADGAYSPVKRALNLDSQYNGYSAIAIRAEMAANRPDSDMLEIYLQLLFQGDQLPGYAWIFPFGEGQINIGLGYINSYRKWQQINATAFLGEFMSTLPRDWDLPPIEHLKKNKLVRAWRLPMGFTAWPPWRPGVLFAGDALGAGKPVSGAGISKALESGLAAGECAVAALTNGGPDDFTNYENRMEAAWGREYKRGRMFHKLVGYPKVSEYGLKLLDNHTFRDRMLKTLYKKAESPSTS</sequence>
<dbReference type="Proteomes" id="UP000230551">
    <property type="component" value="Unassembled WGS sequence"/>
</dbReference>
<dbReference type="InterPro" id="IPR050407">
    <property type="entry name" value="Geranylgeranyl_reductase"/>
</dbReference>
<evidence type="ECO:0000259" key="1">
    <source>
        <dbReference type="Pfam" id="PF01494"/>
    </source>
</evidence>
<proteinExistence type="predicted"/>
<dbReference type="GO" id="GO:0071949">
    <property type="term" value="F:FAD binding"/>
    <property type="evidence" value="ECO:0007669"/>
    <property type="project" value="InterPro"/>
</dbReference>
<dbReference type="Gene3D" id="3.50.50.60">
    <property type="entry name" value="FAD/NAD(P)-binding domain"/>
    <property type="match status" value="1"/>
</dbReference>
<dbReference type="GO" id="GO:0016628">
    <property type="term" value="F:oxidoreductase activity, acting on the CH-CH group of donors, NAD or NADP as acceptor"/>
    <property type="evidence" value="ECO:0007669"/>
    <property type="project" value="InterPro"/>
</dbReference>
<feature type="domain" description="FAD-binding" evidence="1">
    <location>
        <begin position="6"/>
        <end position="334"/>
    </location>
</feature>
<dbReference type="InterPro" id="IPR036188">
    <property type="entry name" value="FAD/NAD-bd_sf"/>
</dbReference>
<dbReference type="RefSeq" id="WP_090586111.1">
    <property type="nucleotide sequence ID" value="NZ_CP104302.1"/>
</dbReference>
<dbReference type="EMBL" id="PDCN02000016">
    <property type="protein sequence ID" value="PIB74531.1"/>
    <property type="molecule type" value="Genomic_DNA"/>
</dbReference>
<dbReference type="PANTHER" id="PTHR42685:SF22">
    <property type="entry name" value="CONDITIONED MEDIUM FACTOR RECEPTOR 1"/>
    <property type="match status" value="1"/>
</dbReference>
<dbReference type="InterPro" id="IPR002938">
    <property type="entry name" value="FAD-bd"/>
</dbReference>
<accession>A0A2G5P834</accession>
<dbReference type="Pfam" id="PF01494">
    <property type="entry name" value="FAD_binding_3"/>
    <property type="match status" value="1"/>
</dbReference>
<dbReference type="STRING" id="85968.GCA_900073015_00714"/>
<name>A0A2G5P834_9MYCO</name>
<keyword evidence="3" id="KW-1185">Reference proteome</keyword>
<comment type="caution">
    <text evidence="2">The sequence shown here is derived from an EMBL/GenBank/DDBJ whole genome shotgun (WGS) entry which is preliminary data.</text>
</comment>
<dbReference type="SUPFAM" id="SSF51905">
    <property type="entry name" value="FAD/NAD(P)-binding domain"/>
    <property type="match status" value="1"/>
</dbReference>
<organism evidence="2 3">
    <name type="scientific">Mycolicibacterium brumae</name>
    <dbReference type="NCBI Taxonomy" id="85968"/>
    <lineage>
        <taxon>Bacteria</taxon>
        <taxon>Bacillati</taxon>
        <taxon>Actinomycetota</taxon>
        <taxon>Actinomycetes</taxon>
        <taxon>Mycobacteriales</taxon>
        <taxon>Mycobacteriaceae</taxon>
        <taxon>Mycolicibacterium</taxon>
    </lineage>
</organism>
<dbReference type="OrthoDB" id="9795712at2"/>
<gene>
    <name evidence="2" type="ORF">CQY22_012585</name>
</gene>
<dbReference type="PRINTS" id="PR00420">
    <property type="entry name" value="RNGMNOXGNASE"/>
</dbReference>
<dbReference type="AlphaFoldDB" id="A0A2G5P834"/>